<keyword evidence="3" id="KW-1185">Reference proteome</keyword>
<proteinExistence type="predicted"/>
<sequence length="240" mass="26950">MSDSDFFSTSINPLPPSTQNSGSEDEDGEQTIFNISHSLFPPTPSPSQPQPNTLAPSAQPVMQGTAKQLQAVYLNQALGRISPKNPLYDDNFFVWSFEIRNGLDSLYYAEYLESDDIKDEAESIVHEPKTLPTCSSACFAIELFEQVAVNAKGHQEKTLIDWIVYKKDPDDSSTRLIDLHINVQMYRMKKMKTLESASFEPSVRCAYQAFRLSVPILADKTRIHRPCFDGMTAWLFLAAG</sequence>
<feature type="compositionally biased region" description="Polar residues" evidence="1">
    <location>
        <begin position="52"/>
        <end position="61"/>
    </location>
</feature>
<evidence type="ECO:0000313" key="3">
    <source>
        <dbReference type="Proteomes" id="UP000886653"/>
    </source>
</evidence>
<dbReference type="AlphaFoldDB" id="A0A9P6NA92"/>
<protein>
    <submittedName>
        <fullName evidence="2">Uncharacterized protein</fullName>
    </submittedName>
</protein>
<evidence type="ECO:0000313" key="2">
    <source>
        <dbReference type="EMBL" id="KAG0142484.1"/>
    </source>
</evidence>
<gene>
    <name evidence="2" type="ORF">CROQUDRAFT_97498</name>
</gene>
<organism evidence="2 3">
    <name type="scientific">Cronartium quercuum f. sp. fusiforme G11</name>
    <dbReference type="NCBI Taxonomy" id="708437"/>
    <lineage>
        <taxon>Eukaryota</taxon>
        <taxon>Fungi</taxon>
        <taxon>Dikarya</taxon>
        <taxon>Basidiomycota</taxon>
        <taxon>Pucciniomycotina</taxon>
        <taxon>Pucciniomycetes</taxon>
        <taxon>Pucciniales</taxon>
        <taxon>Coleosporiaceae</taxon>
        <taxon>Cronartium</taxon>
    </lineage>
</organism>
<accession>A0A9P6NA92</accession>
<feature type="region of interest" description="Disordered" evidence="1">
    <location>
        <begin position="1"/>
        <end position="61"/>
    </location>
</feature>
<name>A0A9P6NA92_9BASI</name>
<evidence type="ECO:0000256" key="1">
    <source>
        <dbReference type="SAM" id="MobiDB-lite"/>
    </source>
</evidence>
<dbReference type="Proteomes" id="UP000886653">
    <property type="component" value="Unassembled WGS sequence"/>
</dbReference>
<dbReference type="EMBL" id="MU167347">
    <property type="protein sequence ID" value="KAG0142484.1"/>
    <property type="molecule type" value="Genomic_DNA"/>
</dbReference>
<comment type="caution">
    <text evidence="2">The sequence shown here is derived from an EMBL/GenBank/DDBJ whole genome shotgun (WGS) entry which is preliminary data.</text>
</comment>
<reference evidence="2" key="1">
    <citation type="submission" date="2013-11" db="EMBL/GenBank/DDBJ databases">
        <title>Genome sequence of the fusiform rust pathogen reveals effectors for host alternation and coevolution with pine.</title>
        <authorList>
            <consortium name="DOE Joint Genome Institute"/>
            <person name="Smith K."/>
            <person name="Pendleton A."/>
            <person name="Kubisiak T."/>
            <person name="Anderson C."/>
            <person name="Salamov A."/>
            <person name="Aerts A."/>
            <person name="Riley R."/>
            <person name="Clum A."/>
            <person name="Lindquist E."/>
            <person name="Ence D."/>
            <person name="Campbell M."/>
            <person name="Kronenberg Z."/>
            <person name="Feau N."/>
            <person name="Dhillon B."/>
            <person name="Hamelin R."/>
            <person name="Burleigh J."/>
            <person name="Smith J."/>
            <person name="Yandell M."/>
            <person name="Nelson C."/>
            <person name="Grigoriev I."/>
            <person name="Davis J."/>
        </authorList>
    </citation>
    <scope>NUCLEOTIDE SEQUENCE</scope>
    <source>
        <strain evidence="2">G11</strain>
    </source>
</reference>
<feature type="compositionally biased region" description="Polar residues" evidence="1">
    <location>
        <begin position="1"/>
        <end position="22"/>
    </location>
</feature>